<feature type="domain" description="AAA+ ATPase" evidence="1">
    <location>
        <begin position="25"/>
        <end position="368"/>
    </location>
</feature>
<evidence type="ECO:0000259" key="1">
    <source>
        <dbReference type="SMART" id="SM00382"/>
    </source>
</evidence>
<gene>
    <name evidence="2" type="ORF">EI684_21275</name>
</gene>
<dbReference type="PANTHER" id="PTHR43581:SF4">
    <property type="entry name" value="ATP_GTP PHOSPHATASE"/>
    <property type="match status" value="1"/>
</dbReference>
<dbReference type="InterPro" id="IPR041685">
    <property type="entry name" value="AAA_GajA/Old/RecF-like"/>
</dbReference>
<dbReference type="InterPro" id="IPR027417">
    <property type="entry name" value="P-loop_NTPase"/>
</dbReference>
<dbReference type="SUPFAM" id="SSF52540">
    <property type="entry name" value="P-loop containing nucleoside triphosphate hydrolases"/>
    <property type="match status" value="1"/>
</dbReference>
<evidence type="ECO:0000313" key="3">
    <source>
        <dbReference type="Proteomes" id="UP000280307"/>
    </source>
</evidence>
<organism evidence="2 3">
    <name type="scientific">Candidatus Viridilinea halotolerans</name>
    <dbReference type="NCBI Taxonomy" id="2491704"/>
    <lineage>
        <taxon>Bacteria</taxon>
        <taxon>Bacillati</taxon>
        <taxon>Chloroflexota</taxon>
        <taxon>Chloroflexia</taxon>
        <taxon>Chloroflexales</taxon>
        <taxon>Chloroflexineae</taxon>
        <taxon>Oscillochloridaceae</taxon>
        <taxon>Candidatus Viridilinea</taxon>
    </lineage>
</organism>
<dbReference type="PANTHER" id="PTHR43581">
    <property type="entry name" value="ATP/GTP PHOSPHATASE"/>
    <property type="match status" value="1"/>
</dbReference>
<comment type="caution">
    <text evidence="2">The sequence shown here is derived from an EMBL/GenBank/DDBJ whole genome shotgun (WGS) entry which is preliminary data.</text>
</comment>
<evidence type="ECO:0000313" key="2">
    <source>
        <dbReference type="EMBL" id="RRR66072.1"/>
    </source>
</evidence>
<dbReference type="Pfam" id="PF13304">
    <property type="entry name" value="AAA_21"/>
    <property type="match status" value="1"/>
</dbReference>
<dbReference type="SMART" id="SM00382">
    <property type="entry name" value="AAA"/>
    <property type="match status" value="1"/>
</dbReference>
<dbReference type="CDD" id="cd00267">
    <property type="entry name" value="ABC_ATPase"/>
    <property type="match status" value="1"/>
</dbReference>
<protein>
    <recommendedName>
        <fullName evidence="1">AAA+ ATPase domain-containing protein</fullName>
    </recommendedName>
</protein>
<reference evidence="2 3" key="1">
    <citation type="submission" date="2018-12" db="EMBL/GenBank/DDBJ databases">
        <title>Genome Sequence of Candidatus Viridilinea halotolerans isolated from saline sulfide-rich spring.</title>
        <authorList>
            <person name="Grouzdev D.S."/>
            <person name="Burganskaya E.I."/>
            <person name="Krutkina M.S."/>
            <person name="Sukhacheva M.V."/>
            <person name="Gorlenko V.M."/>
        </authorList>
    </citation>
    <scope>NUCLEOTIDE SEQUENCE [LARGE SCALE GENOMIC DNA]</scope>
    <source>
        <strain evidence="2">Chok-6</strain>
    </source>
</reference>
<dbReference type="GO" id="GO:0016887">
    <property type="term" value="F:ATP hydrolysis activity"/>
    <property type="evidence" value="ECO:0007669"/>
    <property type="project" value="InterPro"/>
</dbReference>
<dbReference type="Proteomes" id="UP000280307">
    <property type="component" value="Unassembled WGS sequence"/>
</dbReference>
<accession>A0A426TRG7</accession>
<sequence>MNTLRIPSLHIVNYRGFSDLRINKCGRVNLLVGRNNVGKTSLLEALWLYTRRGDTRVMREILMGRDEDRLPIIEELDNVQNASAALRHLFFGRPTMLSPGAAFRIGTVDDRALLNVAVEAYRMEMVEVEATAMPRQRRVVVDADQYGMDDEIRLGLSIDFDSQFLLKQDFIRIFNDRPAYNILSENREYATVMLPAGGLQRNQIAAWRDRSIIGGKKQHVLRALQLILPDVEDFDLVESDGRPYISRTSKSERIPVVKLRSSDEFIALRSLGDGMSRLFALALALVNAQDGVLLVDEIESGLHYSIQAEMWRFIIQLATTLNIQVFAATHSKDCITAFSTITKEHPEEGMLIRLGYKGDNLIAITFDEEELAAATEQDIEVR</sequence>
<name>A0A426TRG7_9CHLR</name>
<dbReference type="Pfam" id="PF13175">
    <property type="entry name" value="AAA_15"/>
    <property type="match status" value="1"/>
</dbReference>
<proteinExistence type="predicted"/>
<dbReference type="Gene3D" id="3.40.50.300">
    <property type="entry name" value="P-loop containing nucleotide triphosphate hydrolases"/>
    <property type="match status" value="2"/>
</dbReference>
<dbReference type="InterPro" id="IPR003959">
    <property type="entry name" value="ATPase_AAA_core"/>
</dbReference>
<dbReference type="InterPro" id="IPR003593">
    <property type="entry name" value="AAA+_ATPase"/>
</dbReference>
<dbReference type="InterPro" id="IPR051396">
    <property type="entry name" value="Bact_Antivir_Def_Nuclease"/>
</dbReference>
<dbReference type="EMBL" id="RSAS01000888">
    <property type="protein sequence ID" value="RRR66072.1"/>
    <property type="molecule type" value="Genomic_DNA"/>
</dbReference>
<dbReference type="GO" id="GO:0005524">
    <property type="term" value="F:ATP binding"/>
    <property type="evidence" value="ECO:0007669"/>
    <property type="project" value="InterPro"/>
</dbReference>
<dbReference type="AlphaFoldDB" id="A0A426TRG7"/>